<feature type="chain" id="PRO_5020699884" evidence="1">
    <location>
        <begin position="21"/>
        <end position="140"/>
    </location>
</feature>
<sequence length="140" mass="15569">MLAYAMTLALLESFTTLIQTLSLRELLSSSEVQAGVQAEWSRRKTERESANGMFAKSKFRSKSTFNNPKKPFDRLPPADHSKYCSIHQKTGHSTENCFKNKGKTSKSANVALTESKSLKESQDTSKATALSLIFLTLALF</sequence>
<keyword evidence="3" id="KW-1185">Reference proteome</keyword>
<proteinExistence type="predicted"/>
<reference evidence="2 3" key="1">
    <citation type="submission" date="2016-06" db="EMBL/GenBank/DDBJ databases">
        <title>Evolution of pathogenesis and genome organization in the Tremellales.</title>
        <authorList>
            <person name="Cuomo C."/>
            <person name="Litvintseva A."/>
            <person name="Heitman J."/>
            <person name="Chen Y."/>
            <person name="Sun S."/>
            <person name="Springer D."/>
            <person name="Dromer F."/>
            <person name="Young S."/>
            <person name="Zeng Q."/>
            <person name="Chapman S."/>
            <person name="Gujja S."/>
            <person name="Saif S."/>
            <person name="Birren B."/>
        </authorList>
    </citation>
    <scope>NUCLEOTIDE SEQUENCE [LARGE SCALE GENOMIC DNA]</scope>
    <source>
        <strain evidence="2 3">ATCC 28783</strain>
    </source>
</reference>
<accession>A0A4Q1BB73</accession>
<protein>
    <submittedName>
        <fullName evidence="2">Uncharacterized protein</fullName>
    </submittedName>
</protein>
<evidence type="ECO:0000256" key="1">
    <source>
        <dbReference type="SAM" id="SignalP"/>
    </source>
</evidence>
<organism evidence="2 3">
    <name type="scientific">Tremella mesenterica</name>
    <name type="common">Jelly fungus</name>
    <dbReference type="NCBI Taxonomy" id="5217"/>
    <lineage>
        <taxon>Eukaryota</taxon>
        <taxon>Fungi</taxon>
        <taxon>Dikarya</taxon>
        <taxon>Basidiomycota</taxon>
        <taxon>Agaricomycotina</taxon>
        <taxon>Tremellomycetes</taxon>
        <taxon>Tremellales</taxon>
        <taxon>Tremellaceae</taxon>
        <taxon>Tremella</taxon>
    </lineage>
</organism>
<gene>
    <name evidence="2" type="ORF">M231_06706</name>
</gene>
<dbReference type="EMBL" id="SDIL01000111">
    <property type="protein sequence ID" value="RXK36058.1"/>
    <property type="molecule type" value="Genomic_DNA"/>
</dbReference>
<comment type="caution">
    <text evidence="2">The sequence shown here is derived from an EMBL/GenBank/DDBJ whole genome shotgun (WGS) entry which is preliminary data.</text>
</comment>
<feature type="signal peptide" evidence="1">
    <location>
        <begin position="1"/>
        <end position="20"/>
    </location>
</feature>
<dbReference type="InParanoid" id="A0A4Q1BB73"/>
<dbReference type="AlphaFoldDB" id="A0A4Q1BB73"/>
<dbReference type="Proteomes" id="UP000289152">
    <property type="component" value="Unassembled WGS sequence"/>
</dbReference>
<keyword evidence="1" id="KW-0732">Signal</keyword>
<evidence type="ECO:0000313" key="2">
    <source>
        <dbReference type="EMBL" id="RXK36058.1"/>
    </source>
</evidence>
<evidence type="ECO:0000313" key="3">
    <source>
        <dbReference type="Proteomes" id="UP000289152"/>
    </source>
</evidence>
<name>A0A4Q1BB73_TREME</name>